<dbReference type="GO" id="GO:0004497">
    <property type="term" value="F:monooxygenase activity"/>
    <property type="evidence" value="ECO:0007669"/>
    <property type="project" value="UniProtKB-KW"/>
</dbReference>
<evidence type="ECO:0000256" key="1">
    <source>
        <dbReference type="SAM" id="MobiDB-lite"/>
    </source>
</evidence>
<dbReference type="NCBIfam" id="NF045923">
    <property type="entry name" value="SpheroidMoxCrtARhod"/>
    <property type="match status" value="1"/>
</dbReference>
<protein>
    <submittedName>
        <fullName evidence="2">Spheroidene monooxygenase</fullName>
    </submittedName>
</protein>
<feature type="compositionally biased region" description="Low complexity" evidence="1">
    <location>
        <begin position="250"/>
        <end position="261"/>
    </location>
</feature>
<dbReference type="OrthoDB" id="1122317at2"/>
<proteinExistence type="predicted"/>
<dbReference type="EMBL" id="PZKG01000079">
    <property type="protein sequence ID" value="PTE20851.1"/>
    <property type="molecule type" value="Genomic_DNA"/>
</dbReference>
<dbReference type="CDD" id="cd21650">
    <property type="entry name" value="CrtA-like"/>
    <property type="match status" value="1"/>
</dbReference>
<keyword evidence="2" id="KW-0560">Oxidoreductase</keyword>
<dbReference type="RefSeq" id="WP_107664769.1">
    <property type="nucleotide sequence ID" value="NZ_PZKG01000079.1"/>
</dbReference>
<feature type="region of interest" description="Disordered" evidence="1">
    <location>
        <begin position="233"/>
        <end position="277"/>
    </location>
</feature>
<evidence type="ECO:0000313" key="3">
    <source>
        <dbReference type="Proteomes" id="UP000241010"/>
    </source>
</evidence>
<keyword evidence="2" id="KW-0503">Monooxygenase</keyword>
<gene>
    <name evidence="2" type="ORF">C5F48_15345</name>
</gene>
<sequence>MQTVTLSFFRFESFEKRLWVIGQMTANALGMHHMPKAKFWKMFGSGTGQGFTPKPNWNVWAILSVWPDEETARKQTVDSPIYARWHRIADESYTVLLSPTSARGKWDMKEPFEAQKAEPDMRPIAALTRATVKFWKAERFWGREPAISNAIGKDANVKFKIGIGEVPFVQQVTFSVWPDSKTMDAFARAEGPHAKAIEAVRAEGWFKEELYARFRILGTVGKWEGKDPIGAAIAEAAPAPEPKPLPVTEAPKPAAAPAKPAFQPQGKPGKPGRRENA</sequence>
<dbReference type="AlphaFoldDB" id="A0A2T4JSG2"/>
<dbReference type="Proteomes" id="UP000241010">
    <property type="component" value="Unassembled WGS sequence"/>
</dbReference>
<dbReference type="InterPro" id="IPR049574">
    <property type="entry name" value="CrtA-like"/>
</dbReference>
<evidence type="ECO:0000313" key="2">
    <source>
        <dbReference type="EMBL" id="PTE20851.1"/>
    </source>
</evidence>
<reference evidence="2 3" key="1">
    <citation type="submission" date="2018-03" db="EMBL/GenBank/DDBJ databases">
        <title>Cereibacter changlensis.</title>
        <authorList>
            <person name="Meyer T.E."/>
            <person name="Miller S."/>
            <person name="Lodha T."/>
            <person name="Gandham S."/>
            <person name="Chintalapati S."/>
            <person name="Chintalapati V.R."/>
        </authorList>
    </citation>
    <scope>NUCLEOTIDE SEQUENCE [LARGE SCALE GENOMIC DNA]</scope>
    <source>
        <strain evidence="2 3">JA139</strain>
    </source>
</reference>
<name>A0A2T4JSG2_9RHOB</name>
<keyword evidence="3" id="KW-1185">Reference proteome</keyword>
<accession>A0A2T4JSG2</accession>
<comment type="caution">
    <text evidence="2">The sequence shown here is derived from an EMBL/GenBank/DDBJ whole genome shotgun (WGS) entry which is preliminary data.</text>
</comment>
<organism evidence="2 3">
    <name type="scientific">Cereibacter changlensis JA139</name>
    <dbReference type="NCBI Taxonomy" id="1188249"/>
    <lineage>
        <taxon>Bacteria</taxon>
        <taxon>Pseudomonadati</taxon>
        <taxon>Pseudomonadota</taxon>
        <taxon>Alphaproteobacteria</taxon>
        <taxon>Rhodobacterales</taxon>
        <taxon>Paracoccaceae</taxon>
        <taxon>Cereibacter</taxon>
    </lineage>
</organism>